<feature type="domain" description="Integral membrane bound transporter" evidence="6">
    <location>
        <begin position="218"/>
        <end position="338"/>
    </location>
</feature>
<feature type="transmembrane region" description="Helical" evidence="5">
    <location>
        <begin position="28"/>
        <end position="45"/>
    </location>
</feature>
<feature type="transmembrane region" description="Helical" evidence="5">
    <location>
        <begin position="83"/>
        <end position="116"/>
    </location>
</feature>
<feature type="transmembrane region" description="Helical" evidence="5">
    <location>
        <begin position="325"/>
        <end position="343"/>
    </location>
</feature>
<organism evidence="7">
    <name type="scientific">hydrothermal vent metagenome</name>
    <dbReference type="NCBI Taxonomy" id="652676"/>
    <lineage>
        <taxon>unclassified sequences</taxon>
        <taxon>metagenomes</taxon>
        <taxon>ecological metagenomes</taxon>
    </lineage>
</organism>
<dbReference type="InterPro" id="IPR022604">
    <property type="entry name" value="DUF2955"/>
</dbReference>
<name>A0A3B0XA80_9ZZZZ</name>
<evidence type="ECO:0000256" key="5">
    <source>
        <dbReference type="SAM" id="Phobius"/>
    </source>
</evidence>
<dbReference type="InterPro" id="IPR049453">
    <property type="entry name" value="Memb_transporter_dom"/>
</dbReference>
<dbReference type="AlphaFoldDB" id="A0A3B0XA80"/>
<feature type="transmembrane region" description="Helical" evidence="5">
    <location>
        <begin position="203"/>
        <end position="231"/>
    </location>
</feature>
<evidence type="ECO:0000256" key="2">
    <source>
        <dbReference type="ARBA" id="ARBA00022692"/>
    </source>
</evidence>
<feature type="transmembrane region" description="Helical" evidence="5">
    <location>
        <begin position="296"/>
        <end position="313"/>
    </location>
</feature>
<sequence length="355" mass="39205">MSIKTSLAVSSVKFWLQMLSQDQASIRSIRFAVGVSIAVAIAYGINWPLAFLMPVLTSIMLSLPLPMPSLHAGLRNISHTIKAFALGLVFSIFFLKYPLVYILMLGLVLFHLYYYLNRGGSFWLTLISMVAILLLPVLASSGEGLAAGFSFGFIYSGGLTVIMVWIAHLLVPDPQFSAFPLPAKFQNIYSPAAAQSALKSTLIIFPMASLFIAFNLMDYLLVMIFSAIFILKPELSAGKEAGKNSLISTLLGGLCAMIFYWLIVAVPEYIFYITLMFLTTLFFGRKIYSTKPSAKYYGSAYITLLILVNGSMAEGADFSQLLVNRILLIILATGYILITLKLLDSYWPNKHTLKS</sequence>
<feature type="transmembrane region" description="Helical" evidence="5">
    <location>
        <begin position="269"/>
        <end position="284"/>
    </location>
</feature>
<keyword evidence="2 5" id="KW-0812">Transmembrane</keyword>
<accession>A0A3B0XA80</accession>
<evidence type="ECO:0000256" key="1">
    <source>
        <dbReference type="ARBA" id="ARBA00004141"/>
    </source>
</evidence>
<feature type="transmembrane region" description="Helical" evidence="5">
    <location>
        <begin position="243"/>
        <end position="263"/>
    </location>
</feature>
<keyword evidence="4 5" id="KW-0472">Membrane</keyword>
<feature type="transmembrane region" description="Helical" evidence="5">
    <location>
        <begin position="51"/>
        <end position="71"/>
    </location>
</feature>
<proteinExistence type="predicted"/>
<dbReference type="EMBL" id="UOFI01000056">
    <property type="protein sequence ID" value="VAW64651.1"/>
    <property type="molecule type" value="Genomic_DNA"/>
</dbReference>
<evidence type="ECO:0000256" key="4">
    <source>
        <dbReference type="ARBA" id="ARBA00023136"/>
    </source>
</evidence>
<evidence type="ECO:0000259" key="6">
    <source>
        <dbReference type="Pfam" id="PF13515"/>
    </source>
</evidence>
<evidence type="ECO:0000256" key="3">
    <source>
        <dbReference type="ARBA" id="ARBA00022989"/>
    </source>
</evidence>
<feature type="transmembrane region" description="Helical" evidence="5">
    <location>
        <begin position="151"/>
        <end position="171"/>
    </location>
</feature>
<evidence type="ECO:0000313" key="7">
    <source>
        <dbReference type="EMBL" id="VAW64651.1"/>
    </source>
</evidence>
<dbReference type="Pfam" id="PF11168">
    <property type="entry name" value="DUF2955"/>
    <property type="match status" value="1"/>
</dbReference>
<feature type="transmembrane region" description="Helical" evidence="5">
    <location>
        <begin position="122"/>
        <end position="139"/>
    </location>
</feature>
<keyword evidence="3 5" id="KW-1133">Transmembrane helix</keyword>
<comment type="subcellular location">
    <subcellularLocation>
        <location evidence="1">Membrane</location>
        <topology evidence="1">Multi-pass membrane protein</topology>
    </subcellularLocation>
</comment>
<reference evidence="7" key="1">
    <citation type="submission" date="2018-06" db="EMBL/GenBank/DDBJ databases">
        <authorList>
            <person name="Zhirakovskaya E."/>
        </authorList>
    </citation>
    <scope>NUCLEOTIDE SEQUENCE</scope>
</reference>
<dbReference type="GO" id="GO:0016020">
    <property type="term" value="C:membrane"/>
    <property type="evidence" value="ECO:0007669"/>
    <property type="project" value="UniProtKB-SubCell"/>
</dbReference>
<protein>
    <submittedName>
        <fullName evidence="7">Putative membrane protein</fullName>
    </submittedName>
</protein>
<gene>
    <name evidence="7" type="ORF">MNBD_GAMMA09-990</name>
</gene>
<dbReference type="Pfam" id="PF13515">
    <property type="entry name" value="FUSC_2"/>
    <property type="match status" value="1"/>
</dbReference>